<dbReference type="AlphaFoldDB" id="L2FAH8"/>
<evidence type="ECO:0000256" key="7">
    <source>
        <dbReference type="ARBA" id="ARBA00023210"/>
    </source>
</evidence>
<evidence type="ECO:0000313" key="12">
    <source>
        <dbReference type="EMBL" id="ELA09766.1"/>
    </source>
</evidence>
<name>L2FAH8_9GAMM</name>
<evidence type="ECO:0000256" key="4">
    <source>
        <dbReference type="ARBA" id="ARBA00022490"/>
    </source>
</evidence>
<dbReference type="InterPro" id="IPR007838">
    <property type="entry name" value="Cell_div_ZapA-like"/>
</dbReference>
<evidence type="ECO:0000256" key="6">
    <source>
        <dbReference type="ARBA" id="ARBA00023054"/>
    </source>
</evidence>
<organism evidence="12 13">
    <name type="scientific">Moraxella macacae 0408225</name>
    <dbReference type="NCBI Taxonomy" id="1230338"/>
    <lineage>
        <taxon>Bacteria</taxon>
        <taxon>Pseudomonadati</taxon>
        <taxon>Pseudomonadota</taxon>
        <taxon>Gammaproteobacteria</taxon>
        <taxon>Moraxellales</taxon>
        <taxon>Moraxellaceae</taxon>
        <taxon>Moraxella</taxon>
    </lineage>
</organism>
<evidence type="ECO:0000256" key="9">
    <source>
        <dbReference type="ARBA" id="ARBA00024910"/>
    </source>
</evidence>
<dbReference type="GO" id="GO:0043093">
    <property type="term" value="P:FtsZ-dependent cytokinesis"/>
    <property type="evidence" value="ECO:0007669"/>
    <property type="project" value="TreeGrafter"/>
</dbReference>
<gene>
    <name evidence="12" type="ORF">MOMA_05170</name>
</gene>
<evidence type="ECO:0000256" key="5">
    <source>
        <dbReference type="ARBA" id="ARBA00022618"/>
    </source>
</evidence>
<comment type="subcellular location">
    <subcellularLocation>
        <location evidence="1">Cytoplasm</location>
    </subcellularLocation>
</comment>
<sequence length="96" mass="11051">MSNQHQKVDIFINGRSYGINCPKGEESALQHASSYMNTFIQEIRRTSPQLPQEELLLLCALTLFEKTQNLQNELKIATDANHLLDEMLKNIKKSIY</sequence>
<evidence type="ECO:0000256" key="10">
    <source>
        <dbReference type="ARBA" id="ARBA00026068"/>
    </source>
</evidence>
<keyword evidence="7" id="KW-0717">Septation</keyword>
<dbReference type="GO" id="GO:0000921">
    <property type="term" value="P:septin ring assembly"/>
    <property type="evidence" value="ECO:0007669"/>
    <property type="project" value="TreeGrafter"/>
</dbReference>
<evidence type="ECO:0000256" key="8">
    <source>
        <dbReference type="ARBA" id="ARBA00023306"/>
    </source>
</evidence>
<reference evidence="12 13" key="1">
    <citation type="journal article" date="2013" name="Genome Announc.">
        <title>Genome Sequence of Moraxella macacae 0408225, a Novel Bacterial Species Isolated from a Cynomolgus Macaque with Epistaxis.</title>
        <authorList>
            <person name="Ladner J.T."/>
            <person name="Whitehouse C.A."/>
            <person name="Koroleva G.I."/>
            <person name="Palacios G.F."/>
        </authorList>
    </citation>
    <scope>NUCLEOTIDE SEQUENCE [LARGE SCALE GENOMIC DNA]</scope>
    <source>
        <strain evidence="12 13">0408225</strain>
    </source>
</reference>
<evidence type="ECO:0000256" key="3">
    <source>
        <dbReference type="ARBA" id="ARBA00015195"/>
    </source>
</evidence>
<keyword evidence="8" id="KW-0131">Cell cycle</keyword>
<dbReference type="eggNOG" id="COG3027">
    <property type="taxonomic scope" value="Bacteria"/>
</dbReference>
<dbReference type="GO" id="GO:0000917">
    <property type="term" value="P:division septum assembly"/>
    <property type="evidence" value="ECO:0007669"/>
    <property type="project" value="UniProtKB-KW"/>
</dbReference>
<dbReference type="Gene3D" id="3.30.160.880">
    <property type="entry name" value="Cell division protein ZapA protomer, N-terminal domain"/>
    <property type="match status" value="1"/>
</dbReference>
<dbReference type="SUPFAM" id="SSF102829">
    <property type="entry name" value="Cell division protein ZapA-like"/>
    <property type="match status" value="1"/>
</dbReference>
<dbReference type="InterPro" id="IPR036192">
    <property type="entry name" value="Cell_div_ZapA-like_sf"/>
</dbReference>
<dbReference type="STRING" id="1230338.MOMA_05170"/>
<accession>L2FAH8</accession>
<evidence type="ECO:0000256" key="1">
    <source>
        <dbReference type="ARBA" id="ARBA00004496"/>
    </source>
</evidence>
<evidence type="ECO:0000256" key="2">
    <source>
        <dbReference type="ARBA" id="ARBA00010074"/>
    </source>
</evidence>
<evidence type="ECO:0000256" key="11">
    <source>
        <dbReference type="ARBA" id="ARBA00033158"/>
    </source>
</evidence>
<dbReference type="GO" id="GO:0005829">
    <property type="term" value="C:cytosol"/>
    <property type="evidence" value="ECO:0007669"/>
    <property type="project" value="TreeGrafter"/>
</dbReference>
<dbReference type="Pfam" id="PF05164">
    <property type="entry name" value="ZapA"/>
    <property type="match status" value="1"/>
</dbReference>
<comment type="similarity">
    <text evidence="2">Belongs to the ZapA family. Type 1 subfamily.</text>
</comment>
<comment type="caution">
    <text evidence="12">The sequence shown here is derived from an EMBL/GenBank/DDBJ whole genome shotgun (WGS) entry which is preliminary data.</text>
</comment>
<dbReference type="PANTHER" id="PTHR34981:SF1">
    <property type="entry name" value="CELL DIVISION PROTEIN ZAPA"/>
    <property type="match status" value="1"/>
</dbReference>
<dbReference type="Proteomes" id="UP000023795">
    <property type="component" value="Unassembled WGS sequence"/>
</dbReference>
<dbReference type="RefSeq" id="WP_009767584.1">
    <property type="nucleotide sequence ID" value="NZ_ANIN01000001.1"/>
</dbReference>
<evidence type="ECO:0000313" key="13">
    <source>
        <dbReference type="Proteomes" id="UP000023795"/>
    </source>
</evidence>
<dbReference type="InterPro" id="IPR042233">
    <property type="entry name" value="Cell_div_ZapA_N"/>
</dbReference>
<dbReference type="GO" id="GO:0032153">
    <property type="term" value="C:cell division site"/>
    <property type="evidence" value="ECO:0007669"/>
    <property type="project" value="TreeGrafter"/>
</dbReference>
<keyword evidence="5" id="KW-0132">Cell division</keyword>
<dbReference type="EMBL" id="ANIN01000001">
    <property type="protein sequence ID" value="ELA09766.1"/>
    <property type="molecule type" value="Genomic_DNA"/>
</dbReference>
<dbReference type="GO" id="GO:0030428">
    <property type="term" value="C:cell septum"/>
    <property type="evidence" value="ECO:0007669"/>
    <property type="project" value="TreeGrafter"/>
</dbReference>
<proteinExistence type="inferred from homology"/>
<comment type="subunit">
    <text evidence="10">Homodimer. Interacts with FtsZ.</text>
</comment>
<comment type="function">
    <text evidence="9">Activator of cell division through the inhibition of FtsZ GTPase activity, therefore promoting FtsZ assembly into bundles of protofilaments necessary for the formation of the division Z ring. It is recruited early at mid-cell but it is not essential for cell division.</text>
</comment>
<dbReference type="PATRIC" id="fig|1230338.3.peg.1125"/>
<protein>
    <recommendedName>
        <fullName evidence="3">Cell division protein ZapA</fullName>
    </recommendedName>
    <alternativeName>
        <fullName evidence="11">Z ring-associated protein ZapA</fullName>
    </alternativeName>
</protein>
<keyword evidence="13" id="KW-1185">Reference proteome</keyword>
<dbReference type="OrthoDB" id="6649003at2"/>
<keyword evidence="6" id="KW-0175">Coiled coil</keyword>
<keyword evidence="4" id="KW-0963">Cytoplasm</keyword>
<dbReference type="PANTHER" id="PTHR34981">
    <property type="entry name" value="CELL DIVISION PROTEIN ZAPA"/>
    <property type="match status" value="1"/>
</dbReference>